<keyword evidence="7" id="KW-1185">Reference proteome</keyword>
<evidence type="ECO:0000259" key="4">
    <source>
        <dbReference type="Pfam" id="PF13802"/>
    </source>
</evidence>
<dbReference type="Pfam" id="PF21365">
    <property type="entry name" value="Glyco_hydro_31_3rd"/>
    <property type="match status" value="1"/>
</dbReference>
<dbReference type="Pfam" id="PF01055">
    <property type="entry name" value="Glyco_hydro_31_2nd"/>
    <property type="match status" value="1"/>
</dbReference>
<dbReference type="GO" id="GO:0030246">
    <property type="term" value="F:carbohydrate binding"/>
    <property type="evidence" value="ECO:0007669"/>
    <property type="project" value="InterPro"/>
</dbReference>
<dbReference type="Gene3D" id="3.20.20.80">
    <property type="entry name" value="Glycosidases"/>
    <property type="match status" value="1"/>
</dbReference>
<protein>
    <submittedName>
        <fullName evidence="6">Glycoside hydrolase family 31</fullName>
    </submittedName>
</protein>
<reference evidence="6 7" key="1">
    <citation type="submission" date="2010-08" db="EMBL/GenBank/DDBJ databases">
        <title>Complete sequence of Thermoanaerobacterium thermosaccharolyticum DSM 571.</title>
        <authorList>
            <consortium name="US DOE Joint Genome Institute"/>
            <person name="Lucas S."/>
            <person name="Copeland A."/>
            <person name="Lapidus A."/>
            <person name="Cheng J.-F."/>
            <person name="Bruce D."/>
            <person name="Goodwin L."/>
            <person name="Pitluck S."/>
            <person name="Teshima H."/>
            <person name="Detter J.C."/>
            <person name="Han C."/>
            <person name="Tapia R."/>
            <person name="Land M."/>
            <person name="Hauser L."/>
            <person name="Chang Y.-J."/>
            <person name="Jeffries C."/>
            <person name="Kyrpides N."/>
            <person name="Ivanova N."/>
            <person name="Mikhailova N."/>
            <person name="Hemme C.L."/>
            <person name="Woyke T."/>
        </authorList>
    </citation>
    <scope>NUCLEOTIDE SEQUENCE [LARGE SCALE GENOMIC DNA]</scope>
    <source>
        <strain evidence="7">ATCC 7956 / DSM 571 / NCIMB 9385 / NCA 3814 / NCTC 13789 / WDCM 00135 / 2032</strain>
    </source>
</reference>
<keyword evidence="2" id="KW-0326">Glycosidase</keyword>
<dbReference type="GO" id="GO:0005975">
    <property type="term" value="P:carbohydrate metabolic process"/>
    <property type="evidence" value="ECO:0007669"/>
    <property type="project" value="InterPro"/>
</dbReference>
<organism evidence="6 7">
    <name type="scientific">Thermoanaerobacterium thermosaccharolyticum (strain ATCC 7956 / DSM 571 / NCIMB 9385 / NCA 3814 / NCTC 13789 / WDCM 00135 / 2032)</name>
    <name type="common">Clostridium thermosaccharolyticum</name>
    <dbReference type="NCBI Taxonomy" id="580327"/>
    <lineage>
        <taxon>Bacteria</taxon>
        <taxon>Bacillati</taxon>
        <taxon>Bacillota</taxon>
        <taxon>Clostridia</taxon>
        <taxon>Thermoanaerobacterales</taxon>
        <taxon>Thermoanaerobacteraceae</taxon>
        <taxon>Thermoanaerobacterium</taxon>
    </lineage>
</organism>
<dbReference type="RefSeq" id="WP_013297198.1">
    <property type="nucleotide sequence ID" value="NC_014410.1"/>
</dbReference>
<feature type="domain" description="Glycoside hydrolase family 31 N-terminal" evidence="4">
    <location>
        <begin position="23"/>
        <end position="178"/>
    </location>
</feature>
<dbReference type="Gene3D" id="2.60.40.1760">
    <property type="entry name" value="glycosyl hydrolase (family 31)"/>
    <property type="match status" value="1"/>
</dbReference>
<name>D9TT81_THETC</name>
<dbReference type="SUPFAM" id="SSF74650">
    <property type="entry name" value="Galactose mutarotase-like"/>
    <property type="match status" value="1"/>
</dbReference>
<evidence type="ECO:0000259" key="3">
    <source>
        <dbReference type="Pfam" id="PF01055"/>
    </source>
</evidence>
<keyword evidence="2 6" id="KW-0378">Hydrolase</keyword>
<dbReference type="Pfam" id="PF13802">
    <property type="entry name" value="Gal_mutarotas_2"/>
    <property type="match status" value="1"/>
</dbReference>
<evidence type="ECO:0000256" key="2">
    <source>
        <dbReference type="RuleBase" id="RU361185"/>
    </source>
</evidence>
<dbReference type="CDD" id="cd06591">
    <property type="entry name" value="GH31_xylosidase_XylS"/>
    <property type="match status" value="1"/>
</dbReference>
<dbReference type="PANTHER" id="PTHR43863:SF2">
    <property type="entry name" value="MALTASE-GLUCOAMYLASE"/>
    <property type="match status" value="1"/>
</dbReference>
<dbReference type="SUPFAM" id="SSF51011">
    <property type="entry name" value="Glycosyl hydrolase domain"/>
    <property type="match status" value="1"/>
</dbReference>
<dbReference type="EMBL" id="CP002171">
    <property type="protein sequence ID" value="ADL68223.1"/>
    <property type="molecule type" value="Genomic_DNA"/>
</dbReference>
<evidence type="ECO:0000256" key="1">
    <source>
        <dbReference type="ARBA" id="ARBA00007806"/>
    </source>
</evidence>
<comment type="similarity">
    <text evidence="1 2">Belongs to the glycosyl hydrolase 31 family.</text>
</comment>
<dbReference type="KEGG" id="ttm:Tthe_0664"/>
<evidence type="ECO:0000313" key="6">
    <source>
        <dbReference type="EMBL" id="ADL68223.1"/>
    </source>
</evidence>
<dbReference type="CDD" id="cd14752">
    <property type="entry name" value="GH31_N"/>
    <property type="match status" value="1"/>
</dbReference>
<feature type="domain" description="Glycosyl hydrolase family 31 C-terminal" evidence="5">
    <location>
        <begin position="570"/>
        <end position="655"/>
    </location>
</feature>
<proteinExistence type="inferred from homology"/>
<dbReference type="Proteomes" id="UP000001626">
    <property type="component" value="Chromosome"/>
</dbReference>
<dbReference type="InterPro" id="IPR017853">
    <property type="entry name" value="GH"/>
</dbReference>
<dbReference type="InterPro" id="IPR011013">
    <property type="entry name" value="Gal_mutarotase_sf_dom"/>
</dbReference>
<dbReference type="STRING" id="580327.Tthe_0664"/>
<dbReference type="Gene3D" id="2.60.40.1180">
    <property type="entry name" value="Golgi alpha-mannosidase II"/>
    <property type="match status" value="1"/>
</dbReference>
<dbReference type="GO" id="GO:0004553">
    <property type="term" value="F:hydrolase activity, hydrolyzing O-glycosyl compounds"/>
    <property type="evidence" value="ECO:0007669"/>
    <property type="project" value="InterPro"/>
</dbReference>
<evidence type="ECO:0000259" key="5">
    <source>
        <dbReference type="Pfam" id="PF21365"/>
    </source>
</evidence>
<dbReference type="PANTHER" id="PTHR43863">
    <property type="entry name" value="HYDROLASE, PUTATIVE (AFU_ORTHOLOGUE AFUA_1G03140)-RELATED"/>
    <property type="match status" value="1"/>
</dbReference>
<dbReference type="InterPro" id="IPR013780">
    <property type="entry name" value="Glyco_hydro_b"/>
</dbReference>
<dbReference type="AlphaFoldDB" id="D9TT81"/>
<dbReference type="InterPro" id="IPR000322">
    <property type="entry name" value="Glyco_hydro_31_TIM"/>
</dbReference>
<feature type="domain" description="Glycoside hydrolase family 31 TIM barrel" evidence="3">
    <location>
        <begin position="224"/>
        <end position="560"/>
    </location>
</feature>
<dbReference type="InterPro" id="IPR051816">
    <property type="entry name" value="Glycosyl_Hydrolase_31"/>
</dbReference>
<evidence type="ECO:0000313" key="7">
    <source>
        <dbReference type="Proteomes" id="UP000001626"/>
    </source>
</evidence>
<dbReference type="OrthoDB" id="176168at2"/>
<dbReference type="InterPro" id="IPR048395">
    <property type="entry name" value="Glyco_hydro_31_C"/>
</dbReference>
<accession>D9TT81</accession>
<dbReference type="SUPFAM" id="SSF51445">
    <property type="entry name" value="(Trans)glycosidases"/>
    <property type="match status" value="1"/>
</dbReference>
<dbReference type="GeneID" id="93863552"/>
<dbReference type="CAZy" id="GH31">
    <property type="family name" value="Glycoside Hydrolase Family 31"/>
</dbReference>
<gene>
    <name evidence="6" type="ordered locus">Tthe_0664</name>
</gene>
<dbReference type="InterPro" id="IPR025887">
    <property type="entry name" value="Glyco_hydro_31_N_dom"/>
</dbReference>
<sequence>MDNKFFVEGKRLIYEYDGEKLWIEPWGENSLRIRCTMEAKMPLHDDWALLQQSECKVNIKIDKEYASITNGKLTCIISEYGNLEFKNQKDEILLIEKWKDRQLKIKGRELKPILGGLYKATVRFEGFEDEKFYGLGQRQEPFLNLKGCEFELAQRNSQVSIPFVLSSKGYGFLWHNPAIGRVSLSRNCTTWVAEVTQLIDYWVTAGDYPAEIIENYTQVTGRVPMMPYFASGFWQSKLRYHNQDELLEVAREYKKRGLPIDVIVVDFFHWSQQGEWCFDKKYWPDPKKMVNELKEIGIELMVSIWPTVDPRSENYSEMKQEGLLVHTERGIRTQMVFNGYEVFVDFTNPDAQKYVWNKVKENYFKYGIRIFWLDEAEPEYSVYDFDNIRYYIGTGLEFSNLYPLYYAKAFYDGMIKEGINDIINLSRSAWAGSQRYGVAVWSGDIQSNFETLRKQVCAGLNIGLSGIPWWTTDIGGFFGGDPKDPKFQELIIRWFQYGTFCPIFRLHGHRLPVGQPGGEDTGIFDFNICGPNEVWSFGEEAYEIIKNLLLLREKLRPYIMEQMKLAHEKGAPPMRPLFYDFPNDKISWNIEDEYMFGPDILVAPILYEGKTSRDVYLPAGTEWINSNTGVCYEGGQHIICDAPLNIIPYFIRKGANIRL</sequence>
<dbReference type="HOGENOM" id="CLU_000631_7_3_9"/>
<dbReference type="eggNOG" id="COG1501">
    <property type="taxonomic scope" value="Bacteria"/>
</dbReference>